<dbReference type="PANTHER" id="PTHR21485:SF3">
    <property type="entry name" value="N-ACYLNEURAMINATE CYTIDYLYLTRANSFERASE"/>
    <property type="match status" value="1"/>
</dbReference>
<keyword evidence="7 11" id="KW-0479">Metal-binding</keyword>
<keyword evidence="8 11" id="KW-0378">Hydrolase</keyword>
<dbReference type="PIRSF" id="PIRSF006118">
    <property type="entry name" value="KDO8-P_Ptase"/>
    <property type="match status" value="1"/>
</dbReference>
<dbReference type="AlphaFoldDB" id="A0A5N0TEV2"/>
<dbReference type="GO" id="GO:0009103">
    <property type="term" value="P:lipopolysaccharide biosynthetic process"/>
    <property type="evidence" value="ECO:0007669"/>
    <property type="project" value="UniProtKB-UniRule"/>
</dbReference>
<dbReference type="GO" id="GO:0008781">
    <property type="term" value="F:N-acylneuraminate cytidylyltransferase activity"/>
    <property type="evidence" value="ECO:0007669"/>
    <property type="project" value="TreeGrafter"/>
</dbReference>
<comment type="function">
    <text evidence="11">Catalyzes the hydrolysis of 3-deoxy-D-manno-octulosonate 8-phosphate (KDO 8-P) to 3-deoxy-D-manno-octulosonate (KDO) and inorganic phosphate.</text>
</comment>
<dbReference type="Gene3D" id="3.40.50.1000">
    <property type="entry name" value="HAD superfamily/HAD-like"/>
    <property type="match status" value="1"/>
</dbReference>
<proteinExistence type="inferred from homology"/>
<comment type="similarity">
    <text evidence="3 11">Belongs to the KdsC family.</text>
</comment>
<dbReference type="EC" id="3.1.3.45" evidence="5 11"/>
<dbReference type="CDD" id="cd01630">
    <property type="entry name" value="HAD_KDO-like"/>
    <property type="match status" value="1"/>
</dbReference>
<dbReference type="InterPro" id="IPR010023">
    <property type="entry name" value="KdsC_fam"/>
</dbReference>
<evidence type="ECO:0000256" key="1">
    <source>
        <dbReference type="ARBA" id="ARBA00000898"/>
    </source>
</evidence>
<evidence type="ECO:0000256" key="2">
    <source>
        <dbReference type="ARBA" id="ARBA00001946"/>
    </source>
</evidence>
<evidence type="ECO:0000313" key="14">
    <source>
        <dbReference type="Proteomes" id="UP000325372"/>
    </source>
</evidence>
<reference evidence="13 14" key="1">
    <citation type="submission" date="2019-09" db="EMBL/GenBank/DDBJ databases">
        <title>Wenzhouxiangella sp. Genome sequencing and assembly.</title>
        <authorList>
            <person name="Zhang R."/>
        </authorList>
    </citation>
    <scope>NUCLEOTIDE SEQUENCE [LARGE SCALE GENOMIC DNA]</scope>
    <source>
        <strain evidence="13 14">W260</strain>
    </source>
</reference>
<evidence type="ECO:0000256" key="5">
    <source>
        <dbReference type="ARBA" id="ARBA00013066"/>
    </source>
</evidence>
<comment type="caution">
    <text evidence="13">The sequence shown here is derived from an EMBL/GenBank/DDBJ whole genome shotgun (WGS) entry which is preliminary data.</text>
</comment>
<dbReference type="Proteomes" id="UP000325372">
    <property type="component" value="Unassembled WGS sequence"/>
</dbReference>
<evidence type="ECO:0000256" key="3">
    <source>
        <dbReference type="ARBA" id="ARBA00005893"/>
    </source>
</evidence>
<dbReference type="SFLD" id="SFLDG01138">
    <property type="entry name" value="C1.6.2:_Deoxy-d-mannose-octulo"/>
    <property type="match status" value="1"/>
</dbReference>
<feature type="binding site" evidence="12">
    <location>
        <position position="16"/>
    </location>
    <ligand>
        <name>substrate</name>
    </ligand>
</feature>
<evidence type="ECO:0000256" key="11">
    <source>
        <dbReference type="PIRNR" id="PIRNR006118"/>
    </source>
</evidence>
<keyword evidence="14" id="KW-1185">Reference proteome</keyword>
<accession>A0A5N0TEV2</accession>
<protein>
    <recommendedName>
        <fullName evidence="6 11">3-deoxy-D-manno-octulosonate 8-phosphate phosphatase KdsC</fullName>
        <ecNumber evidence="5 11">3.1.3.45</ecNumber>
    </recommendedName>
    <alternativeName>
        <fullName evidence="10 11">KDO 8-P phosphatase</fullName>
    </alternativeName>
</protein>
<evidence type="ECO:0000256" key="8">
    <source>
        <dbReference type="ARBA" id="ARBA00022801"/>
    </source>
</evidence>
<keyword evidence="9 11" id="KW-0460">Magnesium</keyword>
<comment type="subunit">
    <text evidence="4 11">Homotetramer.</text>
</comment>
<evidence type="ECO:0000256" key="10">
    <source>
        <dbReference type="ARBA" id="ARBA00031051"/>
    </source>
</evidence>
<evidence type="ECO:0000256" key="9">
    <source>
        <dbReference type="ARBA" id="ARBA00022842"/>
    </source>
</evidence>
<dbReference type="NCBIfam" id="TIGR01670">
    <property type="entry name" value="KdsC-phosphatas"/>
    <property type="match status" value="1"/>
</dbReference>
<comment type="catalytic activity">
    <reaction evidence="1 11">
        <text>3-deoxy-alpha-D-manno-2-octulosonate-8-phosphate + H2O = 3-deoxy-alpha-D-manno-oct-2-ulosonate + phosphate</text>
        <dbReference type="Rhea" id="RHEA:11500"/>
        <dbReference type="ChEBI" id="CHEBI:15377"/>
        <dbReference type="ChEBI" id="CHEBI:43474"/>
        <dbReference type="ChEBI" id="CHEBI:85985"/>
        <dbReference type="ChEBI" id="CHEBI:85986"/>
        <dbReference type="EC" id="3.1.3.45"/>
    </reaction>
</comment>
<dbReference type="GO" id="GO:0019143">
    <property type="term" value="F:3-deoxy-manno-octulosonate-8-phosphatase activity"/>
    <property type="evidence" value="ECO:0007669"/>
    <property type="project" value="UniProtKB-UniRule"/>
</dbReference>
<feature type="binding site" evidence="12">
    <location>
        <position position="107"/>
    </location>
    <ligand>
        <name>Mg(2+)</name>
        <dbReference type="ChEBI" id="CHEBI:18420"/>
    </ligand>
</feature>
<comment type="cofactor">
    <cofactor evidence="2 11 12">
        <name>Mg(2+)</name>
        <dbReference type="ChEBI" id="CHEBI:18420"/>
    </cofactor>
</comment>
<sequence length="172" mass="18302">MLARAARVRLLALDVDGVLTDGRLYFDNAGNEMKAFHTGDGLGLKTLQATGVTLALITGRSSDIVTRRAAALGIRHVYQGSDNKLDAWRDLQAATGIADDDCAYAGDDWIDLPILSRVGLAISVPNGDEAVRKRAHWVTPRAGGEGAARDICNLLLAAQGHLDPAIARYLPS</sequence>
<dbReference type="InterPro" id="IPR050793">
    <property type="entry name" value="CMP-NeuNAc_synthase"/>
</dbReference>
<evidence type="ECO:0000256" key="7">
    <source>
        <dbReference type="ARBA" id="ARBA00022723"/>
    </source>
</evidence>
<organism evidence="13 14">
    <name type="scientific">Marinihelvus fidelis</name>
    <dbReference type="NCBI Taxonomy" id="2613842"/>
    <lineage>
        <taxon>Bacteria</taxon>
        <taxon>Pseudomonadati</taxon>
        <taxon>Pseudomonadota</taxon>
        <taxon>Gammaproteobacteria</taxon>
        <taxon>Chromatiales</taxon>
        <taxon>Wenzhouxiangellaceae</taxon>
        <taxon>Marinihelvus</taxon>
    </lineage>
</organism>
<dbReference type="SUPFAM" id="SSF56784">
    <property type="entry name" value="HAD-like"/>
    <property type="match status" value="1"/>
</dbReference>
<evidence type="ECO:0000256" key="4">
    <source>
        <dbReference type="ARBA" id="ARBA00011881"/>
    </source>
</evidence>
<dbReference type="SFLD" id="SFLDS00003">
    <property type="entry name" value="Haloacid_Dehalogenase"/>
    <property type="match status" value="1"/>
</dbReference>
<feature type="binding site" evidence="12">
    <location>
        <position position="14"/>
    </location>
    <ligand>
        <name>Mg(2+)</name>
        <dbReference type="ChEBI" id="CHEBI:18420"/>
    </ligand>
</feature>
<evidence type="ECO:0000256" key="6">
    <source>
        <dbReference type="ARBA" id="ARBA00020092"/>
    </source>
</evidence>
<dbReference type="GO" id="GO:0046872">
    <property type="term" value="F:metal ion binding"/>
    <property type="evidence" value="ECO:0007669"/>
    <property type="project" value="UniProtKB-UniRule"/>
</dbReference>
<dbReference type="EMBL" id="VYXP01000002">
    <property type="protein sequence ID" value="KAA9133595.1"/>
    <property type="molecule type" value="Genomic_DNA"/>
</dbReference>
<evidence type="ECO:0000256" key="12">
    <source>
        <dbReference type="PIRSR" id="PIRSR006118-2"/>
    </source>
</evidence>
<dbReference type="Pfam" id="PF08282">
    <property type="entry name" value="Hydrolase_3"/>
    <property type="match status" value="1"/>
</dbReference>
<dbReference type="SFLD" id="SFLDG01136">
    <property type="entry name" value="C1.6:_Phosphoserine_Phosphatas"/>
    <property type="match status" value="1"/>
</dbReference>
<name>A0A5N0TEV2_9GAMM</name>
<dbReference type="PANTHER" id="PTHR21485">
    <property type="entry name" value="HAD SUPERFAMILY MEMBERS CMAS AND KDSC"/>
    <property type="match status" value="1"/>
</dbReference>
<dbReference type="FunFam" id="3.40.50.1000:FF:000029">
    <property type="entry name" value="3-deoxy-D-manno-octulosonate 8-phosphate phosphatase KdsC"/>
    <property type="match status" value="1"/>
</dbReference>
<gene>
    <name evidence="13" type="ORF">F3N42_03450</name>
</gene>
<dbReference type="InterPro" id="IPR036412">
    <property type="entry name" value="HAD-like_sf"/>
</dbReference>
<keyword evidence="11" id="KW-0448">Lipopolysaccharide biosynthesis</keyword>
<dbReference type="InterPro" id="IPR023214">
    <property type="entry name" value="HAD_sf"/>
</dbReference>
<evidence type="ECO:0000313" key="13">
    <source>
        <dbReference type="EMBL" id="KAA9133595.1"/>
    </source>
</evidence>